<evidence type="ECO:0000256" key="5">
    <source>
        <dbReference type="ARBA" id="ARBA00022723"/>
    </source>
</evidence>
<dbReference type="GO" id="GO:0005524">
    <property type="term" value="F:ATP binding"/>
    <property type="evidence" value="ECO:0007669"/>
    <property type="project" value="TreeGrafter"/>
</dbReference>
<keyword evidence="6 11" id="KW-0418">Kinase</keyword>
<dbReference type="PANTHER" id="PTHR13697:SF52">
    <property type="entry name" value="ATP-DEPENDENT 6-PHOSPHOFRUCTOKINASE 3"/>
    <property type="match status" value="1"/>
</dbReference>
<dbReference type="PANTHER" id="PTHR13697">
    <property type="entry name" value="PHOSPHOFRUCTOKINASE"/>
    <property type="match status" value="1"/>
</dbReference>
<dbReference type="EMBL" id="WBUI01000007">
    <property type="protein sequence ID" value="KAB2932907.1"/>
    <property type="molecule type" value="Genomic_DNA"/>
</dbReference>
<dbReference type="Proteomes" id="UP000460298">
    <property type="component" value="Unassembled WGS sequence"/>
</dbReference>
<evidence type="ECO:0000256" key="3">
    <source>
        <dbReference type="ARBA" id="ARBA00022490"/>
    </source>
</evidence>
<dbReference type="GO" id="GO:0070095">
    <property type="term" value="F:fructose-6-phosphate binding"/>
    <property type="evidence" value="ECO:0007669"/>
    <property type="project" value="TreeGrafter"/>
</dbReference>
<dbReference type="PRINTS" id="PR00476">
    <property type="entry name" value="PHFRCTKINASE"/>
</dbReference>
<dbReference type="InterPro" id="IPR022953">
    <property type="entry name" value="ATP_PFK"/>
</dbReference>
<dbReference type="AlphaFoldDB" id="A0A833H1X5"/>
<organism evidence="11 12">
    <name type="scientific">Leptonema illini</name>
    <dbReference type="NCBI Taxonomy" id="183"/>
    <lineage>
        <taxon>Bacteria</taxon>
        <taxon>Pseudomonadati</taxon>
        <taxon>Spirochaetota</taxon>
        <taxon>Spirochaetia</taxon>
        <taxon>Leptospirales</taxon>
        <taxon>Leptospiraceae</taxon>
        <taxon>Leptonema</taxon>
    </lineage>
</organism>
<dbReference type="GO" id="GO:0006002">
    <property type="term" value="P:fructose 6-phosphate metabolic process"/>
    <property type="evidence" value="ECO:0007669"/>
    <property type="project" value="InterPro"/>
</dbReference>
<dbReference type="GO" id="GO:0048029">
    <property type="term" value="F:monosaccharide binding"/>
    <property type="evidence" value="ECO:0007669"/>
    <property type="project" value="TreeGrafter"/>
</dbReference>
<evidence type="ECO:0000256" key="9">
    <source>
        <dbReference type="ARBA" id="ARBA00038478"/>
    </source>
</evidence>
<dbReference type="GO" id="GO:0061621">
    <property type="term" value="P:canonical glycolysis"/>
    <property type="evidence" value="ECO:0007669"/>
    <property type="project" value="TreeGrafter"/>
</dbReference>
<evidence type="ECO:0000256" key="8">
    <source>
        <dbReference type="ARBA" id="ARBA00023152"/>
    </source>
</evidence>
<dbReference type="Gene3D" id="3.40.50.460">
    <property type="entry name" value="Phosphofructokinase domain"/>
    <property type="match status" value="1"/>
</dbReference>
<protein>
    <submittedName>
        <fullName evidence="11">6-phosphofructokinase</fullName>
    </submittedName>
</protein>
<dbReference type="GO" id="GO:0016208">
    <property type="term" value="F:AMP binding"/>
    <property type="evidence" value="ECO:0007669"/>
    <property type="project" value="TreeGrafter"/>
</dbReference>
<feature type="domain" description="Phosphofructokinase" evidence="10">
    <location>
        <begin position="5"/>
        <end position="334"/>
    </location>
</feature>
<accession>A0A833H1X5</accession>
<comment type="similarity">
    <text evidence="9">Belongs to the phosphofructokinase type A (PFKA) family.</text>
</comment>
<reference evidence="11 12" key="1">
    <citation type="submission" date="2019-10" db="EMBL/GenBank/DDBJ databases">
        <title>Extracellular Electron Transfer in a Candidatus Methanoperedens spp. Enrichment Culture.</title>
        <authorList>
            <person name="Berger S."/>
            <person name="Rangel Shaw D."/>
            <person name="Berben T."/>
            <person name="In 'T Zandt M."/>
            <person name="Frank J."/>
            <person name="Reimann J."/>
            <person name="Jetten M.S.M."/>
            <person name="Welte C.U."/>
        </authorList>
    </citation>
    <scope>NUCLEOTIDE SEQUENCE [LARGE SCALE GENOMIC DNA]</scope>
    <source>
        <strain evidence="11">SB12</strain>
    </source>
</reference>
<dbReference type="InterPro" id="IPR000023">
    <property type="entry name" value="Phosphofructokinase_dom"/>
</dbReference>
<gene>
    <name evidence="11" type="ORF">F9K24_08550</name>
</gene>
<evidence type="ECO:0000256" key="4">
    <source>
        <dbReference type="ARBA" id="ARBA00022679"/>
    </source>
</evidence>
<dbReference type="GO" id="GO:0030388">
    <property type="term" value="P:fructose 1,6-bisphosphate metabolic process"/>
    <property type="evidence" value="ECO:0007669"/>
    <property type="project" value="TreeGrafter"/>
</dbReference>
<dbReference type="InterPro" id="IPR035966">
    <property type="entry name" value="PKF_sf"/>
</dbReference>
<keyword evidence="3" id="KW-0963">Cytoplasm</keyword>
<evidence type="ECO:0000313" key="12">
    <source>
        <dbReference type="Proteomes" id="UP000460298"/>
    </source>
</evidence>
<dbReference type="GO" id="GO:0003872">
    <property type="term" value="F:6-phosphofructokinase activity"/>
    <property type="evidence" value="ECO:0007669"/>
    <property type="project" value="InterPro"/>
</dbReference>
<dbReference type="GO" id="GO:0042802">
    <property type="term" value="F:identical protein binding"/>
    <property type="evidence" value="ECO:0007669"/>
    <property type="project" value="TreeGrafter"/>
</dbReference>
<comment type="pathway">
    <text evidence="2">Carbohydrate degradation; glycolysis; D-glyceraldehyde 3-phosphate and glycerone phosphate from D-glucose: step 3/4.</text>
</comment>
<comment type="caution">
    <text evidence="11">The sequence shown here is derived from an EMBL/GenBank/DDBJ whole genome shotgun (WGS) entry which is preliminary data.</text>
</comment>
<evidence type="ECO:0000256" key="7">
    <source>
        <dbReference type="ARBA" id="ARBA00022842"/>
    </source>
</evidence>
<evidence type="ECO:0000259" key="10">
    <source>
        <dbReference type="Pfam" id="PF00365"/>
    </source>
</evidence>
<dbReference type="Pfam" id="PF00365">
    <property type="entry name" value="PFK"/>
    <property type="match status" value="1"/>
</dbReference>
<dbReference type="SUPFAM" id="SSF53784">
    <property type="entry name" value="Phosphofructokinase"/>
    <property type="match status" value="1"/>
</dbReference>
<dbReference type="GO" id="GO:0046872">
    <property type="term" value="F:metal ion binding"/>
    <property type="evidence" value="ECO:0007669"/>
    <property type="project" value="UniProtKB-KW"/>
</dbReference>
<comment type="cofactor">
    <cofactor evidence="1">
        <name>Mg(2+)</name>
        <dbReference type="ChEBI" id="CHEBI:18420"/>
    </cofactor>
</comment>
<dbReference type="Gene3D" id="3.40.50.450">
    <property type="match status" value="1"/>
</dbReference>
<evidence type="ECO:0000256" key="2">
    <source>
        <dbReference type="ARBA" id="ARBA00004679"/>
    </source>
</evidence>
<keyword evidence="8" id="KW-0324">Glycolysis</keyword>
<keyword evidence="5" id="KW-0479">Metal-binding</keyword>
<keyword evidence="7" id="KW-0460">Magnesium</keyword>
<dbReference type="GO" id="GO:0005945">
    <property type="term" value="C:6-phosphofructokinase complex"/>
    <property type="evidence" value="ECO:0007669"/>
    <property type="project" value="TreeGrafter"/>
</dbReference>
<evidence type="ECO:0000256" key="1">
    <source>
        <dbReference type="ARBA" id="ARBA00001946"/>
    </source>
</evidence>
<name>A0A833H1X5_9LEPT</name>
<proteinExistence type="inferred from homology"/>
<evidence type="ECO:0000256" key="6">
    <source>
        <dbReference type="ARBA" id="ARBA00022777"/>
    </source>
</evidence>
<evidence type="ECO:0000313" key="11">
    <source>
        <dbReference type="EMBL" id="KAB2932907.1"/>
    </source>
</evidence>
<keyword evidence="4" id="KW-0808">Transferase</keyword>
<sequence>MAIKNIGIITSGGDCGGLNAVIRGIALTAQNRGLKSFIIPNGYAGLYNLVTFDRITELTQDRIEQIDICAAGSEAGNSRVKVSKIKDEHKYERIRDGLKKFNIDALLIAGGDDTGSVVADLSQQGIKCIHIPKTMDLDLMTYSVGGDSTIQRIAEFARDLRTTGRTHNRVIVMEVFGRYAGHTAFRGGVAAGADAVLVPEIPVDFDFLYKFVRDRLFDRIGKSDVHAGTVMIVVAEGLRDASGNELVDPNAPLDSFGHKKLMGAGRYVVKQIEDRIKKDPEIREFMKRTGQFVDGVYEIPEVRELRPGHLVRCGFTTPVDACFGLEVGAGAVHLALEGTFGVTVAGSRNGMVQYMDIKDAIQQRFIDEGDVKVYESLGLCFGRPMDAHVAMKGEKISGRPHRPY</sequence>
<dbReference type="UniPathway" id="UPA00109">
    <property type="reaction ID" value="UER00182"/>
</dbReference>